<proteinExistence type="predicted"/>
<keyword evidence="1" id="KW-0812">Transmembrane</keyword>
<dbReference type="InterPro" id="IPR017946">
    <property type="entry name" value="PLC-like_Pdiesterase_TIM-brl"/>
</dbReference>
<feature type="domain" description="PI-PLC Y-box" evidence="2">
    <location>
        <begin position="292"/>
        <end position="341"/>
    </location>
</feature>
<evidence type="ECO:0000256" key="1">
    <source>
        <dbReference type="SAM" id="Phobius"/>
    </source>
</evidence>
<dbReference type="PROSITE" id="PS50007">
    <property type="entry name" value="PIPLC_X_DOMAIN"/>
    <property type="match status" value="1"/>
</dbReference>
<keyword evidence="1" id="KW-1133">Transmembrane helix</keyword>
<dbReference type="InterPro" id="IPR001192">
    <property type="entry name" value="PI-PLC_fam"/>
</dbReference>
<dbReference type="InterPro" id="IPR001711">
    <property type="entry name" value="PLipase_C_Pinositol-sp_Y"/>
</dbReference>
<dbReference type="GO" id="GO:0006629">
    <property type="term" value="P:lipid metabolic process"/>
    <property type="evidence" value="ECO:0007669"/>
    <property type="project" value="InterPro"/>
</dbReference>
<dbReference type="InterPro" id="IPR000909">
    <property type="entry name" value="PLipase_C_PInositol-sp_X_dom"/>
</dbReference>
<dbReference type="SUPFAM" id="SSF51695">
    <property type="entry name" value="PLC-like phosphodiesterases"/>
    <property type="match status" value="1"/>
</dbReference>
<dbReference type="Pfam" id="PF00387">
    <property type="entry name" value="PI-PLC-Y"/>
    <property type="match status" value="1"/>
</dbReference>
<evidence type="ECO:0000259" key="2">
    <source>
        <dbReference type="PROSITE" id="PS50008"/>
    </source>
</evidence>
<accession>A0A6C0JEB2</accession>
<feature type="transmembrane region" description="Helical" evidence="1">
    <location>
        <begin position="20"/>
        <end position="39"/>
    </location>
</feature>
<dbReference type="GO" id="GO:0004435">
    <property type="term" value="F:phosphatidylinositol-4,5-bisphosphate phospholipase C activity"/>
    <property type="evidence" value="ECO:0007669"/>
    <property type="project" value="InterPro"/>
</dbReference>
<sequence>MNAPLTQAFLKNTMKTTTLANYGVLIMCALLVVMMIIWVHNKSTLNDSNCKKMDGLYKDFPKIHNVNTNNDEHSYKLRDYYIKTAYNACCAGNFKNDFVNICALKNCIKQGARCLDFEVYSLDNEPVIATSSVIDYTIKETYNSIPFSKAMSVINDYAFSAGTCPNHNDPLIIHLRIMSSNKQVYDKIANQLKGTLLNKLLGTNYSYENNGKNIGMVELKNLVGKVIISADKSNPLFEDTKLDEYVNIASNSIFMRAIRYSNGIKYAPDIKEVINFNKKCMSICMPDVGASSRNLNARAAMKCGVQFIGMCMQNFDENMQYYDEYFDSRGSAFVLKPEPLRFVPVTIPDPTPPPKEYSYEKRKVKKDFYNFSI</sequence>
<dbReference type="EMBL" id="MN740369">
    <property type="protein sequence ID" value="QHU03096.1"/>
    <property type="molecule type" value="Genomic_DNA"/>
</dbReference>
<dbReference type="Gene3D" id="3.20.20.190">
    <property type="entry name" value="Phosphatidylinositol (PI) phosphodiesterase"/>
    <property type="match status" value="1"/>
</dbReference>
<dbReference type="Pfam" id="PF00388">
    <property type="entry name" value="PI-PLC-X"/>
    <property type="match status" value="1"/>
</dbReference>
<keyword evidence="1" id="KW-0472">Membrane</keyword>
<reference evidence="3" key="1">
    <citation type="journal article" date="2020" name="Nature">
        <title>Giant virus diversity and host interactions through global metagenomics.</title>
        <authorList>
            <person name="Schulz F."/>
            <person name="Roux S."/>
            <person name="Paez-Espino D."/>
            <person name="Jungbluth S."/>
            <person name="Walsh D.A."/>
            <person name="Denef V.J."/>
            <person name="McMahon K.D."/>
            <person name="Konstantinidis K.T."/>
            <person name="Eloe-Fadrosh E.A."/>
            <person name="Kyrpides N.C."/>
            <person name="Woyke T."/>
        </authorList>
    </citation>
    <scope>NUCLEOTIDE SEQUENCE</scope>
    <source>
        <strain evidence="3">GVMAG-M-3300025890-48</strain>
    </source>
</reference>
<evidence type="ECO:0000313" key="3">
    <source>
        <dbReference type="EMBL" id="QHU03096.1"/>
    </source>
</evidence>
<dbReference type="AlphaFoldDB" id="A0A6C0JEB2"/>
<dbReference type="PANTHER" id="PTHR10336">
    <property type="entry name" value="PHOSPHOINOSITIDE-SPECIFIC PHOSPHOLIPASE C FAMILY PROTEIN"/>
    <property type="match status" value="1"/>
</dbReference>
<dbReference type="PROSITE" id="PS50008">
    <property type="entry name" value="PIPLC_Y_DOMAIN"/>
    <property type="match status" value="1"/>
</dbReference>
<name>A0A6C0JEB2_9ZZZZ</name>
<organism evidence="3">
    <name type="scientific">viral metagenome</name>
    <dbReference type="NCBI Taxonomy" id="1070528"/>
    <lineage>
        <taxon>unclassified sequences</taxon>
        <taxon>metagenomes</taxon>
        <taxon>organismal metagenomes</taxon>
    </lineage>
</organism>
<protein>
    <recommendedName>
        <fullName evidence="2">PI-PLC Y-box domain-containing protein</fullName>
    </recommendedName>
</protein>
<dbReference type="GO" id="GO:0035556">
    <property type="term" value="P:intracellular signal transduction"/>
    <property type="evidence" value="ECO:0007669"/>
    <property type="project" value="InterPro"/>
</dbReference>